<evidence type="ECO:0000256" key="8">
    <source>
        <dbReference type="ARBA" id="ARBA00023136"/>
    </source>
</evidence>
<sequence>MAAARILRAVVNSAVVGGVVFSGWALMKLLTPSKEQMMKRLSLDPEEHMASHKRKTAQLYATIQQNINSPDPVWQIKPLQIERTDNDMTSSDKADI</sequence>
<name>A0A6S7INY7_PARCT</name>
<organism evidence="10 11">
    <name type="scientific">Paramuricea clavata</name>
    <name type="common">Red gorgonian</name>
    <name type="synonym">Violescent sea-whip</name>
    <dbReference type="NCBI Taxonomy" id="317549"/>
    <lineage>
        <taxon>Eukaryota</taxon>
        <taxon>Metazoa</taxon>
        <taxon>Cnidaria</taxon>
        <taxon>Anthozoa</taxon>
        <taxon>Octocorallia</taxon>
        <taxon>Malacalcyonacea</taxon>
        <taxon>Plexauridae</taxon>
        <taxon>Paramuricea</taxon>
    </lineage>
</organism>
<evidence type="ECO:0000256" key="9">
    <source>
        <dbReference type="ARBA" id="ARBA00025413"/>
    </source>
</evidence>
<evidence type="ECO:0000313" key="10">
    <source>
        <dbReference type="EMBL" id="CAB4020905.1"/>
    </source>
</evidence>
<evidence type="ECO:0000256" key="4">
    <source>
        <dbReference type="ARBA" id="ARBA00022692"/>
    </source>
</evidence>
<proteinExistence type="inferred from homology"/>
<comment type="caution">
    <text evidence="10">The sequence shown here is derived from an EMBL/GenBank/DDBJ whole genome shotgun (WGS) entry which is preliminary data.</text>
</comment>
<comment type="subcellular location">
    <subcellularLocation>
        <location evidence="1">Membrane</location>
        <topology evidence="1">Single-pass membrane protein</topology>
    </subcellularLocation>
    <subcellularLocation>
        <location evidence="2">Mitochondrion inner membrane</location>
    </subcellularLocation>
</comment>
<evidence type="ECO:0000256" key="2">
    <source>
        <dbReference type="ARBA" id="ARBA00004273"/>
    </source>
</evidence>
<gene>
    <name evidence="10" type="ORF">PACLA_8A015856</name>
</gene>
<evidence type="ECO:0000256" key="1">
    <source>
        <dbReference type="ARBA" id="ARBA00004167"/>
    </source>
</evidence>
<dbReference type="OrthoDB" id="5576752at2759"/>
<keyword evidence="5" id="KW-0999">Mitochondrion inner membrane</keyword>
<dbReference type="Pfam" id="PF07960">
    <property type="entry name" value="CBP4"/>
    <property type="match status" value="1"/>
</dbReference>
<protein>
    <submittedName>
        <fullName evidence="10">Uncharacterized protein</fullName>
    </submittedName>
</protein>
<keyword evidence="7" id="KW-0496">Mitochondrion</keyword>
<keyword evidence="6" id="KW-1133">Transmembrane helix</keyword>
<dbReference type="EMBL" id="CACRXK020011179">
    <property type="protein sequence ID" value="CAB4020905.1"/>
    <property type="molecule type" value="Genomic_DNA"/>
</dbReference>
<accession>A0A6S7INY7</accession>
<dbReference type="Proteomes" id="UP001152795">
    <property type="component" value="Unassembled WGS sequence"/>
</dbReference>
<keyword evidence="8" id="KW-0472">Membrane</keyword>
<reference evidence="10" key="1">
    <citation type="submission" date="2020-04" db="EMBL/GenBank/DDBJ databases">
        <authorList>
            <person name="Alioto T."/>
            <person name="Alioto T."/>
            <person name="Gomez Garrido J."/>
        </authorList>
    </citation>
    <scope>NUCLEOTIDE SEQUENCE</scope>
    <source>
        <strain evidence="10">A484AB</strain>
    </source>
</reference>
<dbReference type="AlphaFoldDB" id="A0A6S7INY7"/>
<evidence type="ECO:0000313" key="11">
    <source>
        <dbReference type="Proteomes" id="UP001152795"/>
    </source>
</evidence>
<evidence type="ECO:0000256" key="3">
    <source>
        <dbReference type="ARBA" id="ARBA00006780"/>
    </source>
</evidence>
<comment type="function">
    <text evidence="9">Essential for the assembly of ubiquinol-cytochrome c reductase. It has a direct effect on the correct occurrence of the Rieske protein, core 4, core 5 and apocytochrome b.</text>
</comment>
<dbReference type="GO" id="GO:0005743">
    <property type="term" value="C:mitochondrial inner membrane"/>
    <property type="evidence" value="ECO:0007669"/>
    <property type="project" value="UniProtKB-SubCell"/>
</dbReference>
<evidence type="ECO:0000256" key="5">
    <source>
        <dbReference type="ARBA" id="ARBA00022792"/>
    </source>
</evidence>
<comment type="similarity">
    <text evidence="3">Belongs to the CBP4 family.</text>
</comment>
<keyword evidence="11" id="KW-1185">Reference proteome</keyword>
<evidence type="ECO:0000256" key="6">
    <source>
        <dbReference type="ARBA" id="ARBA00022989"/>
    </source>
</evidence>
<evidence type="ECO:0000256" key="7">
    <source>
        <dbReference type="ARBA" id="ARBA00023128"/>
    </source>
</evidence>
<keyword evidence="4" id="KW-0812">Transmembrane</keyword>
<dbReference type="InterPro" id="IPR012420">
    <property type="entry name" value="Cbp4"/>
</dbReference>